<dbReference type="Proteomes" id="UP000821866">
    <property type="component" value="Unassembled WGS sequence"/>
</dbReference>
<accession>A0A9J6CUG2</accession>
<dbReference type="EMBL" id="JABSTU010006805">
    <property type="protein sequence ID" value="KAH7932280.1"/>
    <property type="molecule type" value="Genomic_DNA"/>
</dbReference>
<protein>
    <submittedName>
        <fullName evidence="2">Uncharacterized protein</fullName>
    </submittedName>
</protein>
<gene>
    <name evidence="2" type="ORF">HPB51_029421</name>
</gene>
<evidence type="ECO:0000313" key="2">
    <source>
        <dbReference type="EMBL" id="KAH7932280.1"/>
    </source>
</evidence>
<reference evidence="2" key="2">
    <citation type="submission" date="2021-09" db="EMBL/GenBank/DDBJ databases">
        <authorList>
            <person name="Jia N."/>
            <person name="Wang J."/>
            <person name="Shi W."/>
            <person name="Du L."/>
            <person name="Sun Y."/>
            <person name="Zhan W."/>
            <person name="Jiang J."/>
            <person name="Wang Q."/>
            <person name="Zhang B."/>
            <person name="Ji P."/>
            <person name="Sakyi L.B."/>
            <person name="Cui X."/>
            <person name="Yuan T."/>
            <person name="Jiang B."/>
            <person name="Yang W."/>
            <person name="Lam T.T.-Y."/>
            <person name="Chang Q."/>
            <person name="Ding S."/>
            <person name="Wang X."/>
            <person name="Zhu J."/>
            <person name="Ruan X."/>
            <person name="Zhao L."/>
            <person name="Wei J."/>
            <person name="Que T."/>
            <person name="Du C."/>
            <person name="Cheng J."/>
            <person name="Dai P."/>
            <person name="Han X."/>
            <person name="Huang E."/>
            <person name="Gao Y."/>
            <person name="Liu J."/>
            <person name="Shao H."/>
            <person name="Ye R."/>
            <person name="Li L."/>
            <person name="Wei W."/>
            <person name="Wang X."/>
            <person name="Wang C."/>
            <person name="Huo Q."/>
            <person name="Li W."/>
            <person name="Guo W."/>
            <person name="Chen H."/>
            <person name="Chen S."/>
            <person name="Zhou L."/>
            <person name="Zhou L."/>
            <person name="Ni X."/>
            <person name="Tian J."/>
            <person name="Zhou Y."/>
            <person name="Sheng Y."/>
            <person name="Liu T."/>
            <person name="Pan Y."/>
            <person name="Xia L."/>
            <person name="Li J."/>
            <person name="Zhao F."/>
            <person name="Cao W."/>
        </authorList>
    </citation>
    <scope>NUCLEOTIDE SEQUENCE</scope>
    <source>
        <strain evidence="2">Rmic-2018</strain>
        <tissue evidence="2">Larvae</tissue>
    </source>
</reference>
<comment type="caution">
    <text evidence="2">The sequence shown here is derived from an EMBL/GenBank/DDBJ whole genome shotgun (WGS) entry which is preliminary data.</text>
</comment>
<dbReference type="PANTHER" id="PTHR22954:SF3">
    <property type="entry name" value="PROTEIN CBG08539"/>
    <property type="match status" value="1"/>
</dbReference>
<dbReference type="InterPro" id="IPR005312">
    <property type="entry name" value="DUF1759"/>
</dbReference>
<evidence type="ECO:0000313" key="3">
    <source>
        <dbReference type="Proteomes" id="UP000821866"/>
    </source>
</evidence>
<reference evidence="2" key="1">
    <citation type="journal article" date="2020" name="Cell">
        <title>Large-Scale Comparative Analyses of Tick Genomes Elucidate Their Genetic Diversity and Vector Capacities.</title>
        <authorList>
            <consortium name="Tick Genome and Microbiome Consortium (TIGMIC)"/>
            <person name="Jia N."/>
            <person name="Wang J."/>
            <person name="Shi W."/>
            <person name="Du L."/>
            <person name="Sun Y."/>
            <person name="Zhan W."/>
            <person name="Jiang J.F."/>
            <person name="Wang Q."/>
            <person name="Zhang B."/>
            <person name="Ji P."/>
            <person name="Bell-Sakyi L."/>
            <person name="Cui X.M."/>
            <person name="Yuan T.T."/>
            <person name="Jiang B.G."/>
            <person name="Yang W.F."/>
            <person name="Lam T.T."/>
            <person name="Chang Q.C."/>
            <person name="Ding S.J."/>
            <person name="Wang X.J."/>
            <person name="Zhu J.G."/>
            <person name="Ruan X.D."/>
            <person name="Zhao L."/>
            <person name="Wei J.T."/>
            <person name="Ye R.Z."/>
            <person name="Que T.C."/>
            <person name="Du C.H."/>
            <person name="Zhou Y.H."/>
            <person name="Cheng J.X."/>
            <person name="Dai P.F."/>
            <person name="Guo W.B."/>
            <person name="Han X.H."/>
            <person name="Huang E.J."/>
            <person name="Li L.F."/>
            <person name="Wei W."/>
            <person name="Gao Y.C."/>
            <person name="Liu J.Z."/>
            <person name="Shao H.Z."/>
            <person name="Wang X."/>
            <person name="Wang C.C."/>
            <person name="Yang T.C."/>
            <person name="Huo Q.B."/>
            <person name="Li W."/>
            <person name="Chen H.Y."/>
            <person name="Chen S.E."/>
            <person name="Zhou L.G."/>
            <person name="Ni X.B."/>
            <person name="Tian J.H."/>
            <person name="Sheng Y."/>
            <person name="Liu T."/>
            <person name="Pan Y.S."/>
            <person name="Xia L.Y."/>
            <person name="Li J."/>
            <person name="Zhao F."/>
            <person name="Cao W.C."/>
        </authorList>
    </citation>
    <scope>NUCLEOTIDE SEQUENCE</scope>
    <source>
        <strain evidence="2">Rmic-2018</strain>
    </source>
</reference>
<name>A0A9J6CUG2_RHIMP</name>
<dbReference type="PANTHER" id="PTHR22954">
    <property type="entry name" value="RETROVIRAL PROTEASE-RELATED"/>
    <property type="match status" value="1"/>
</dbReference>
<dbReference type="AlphaFoldDB" id="A0A9J6CUG2"/>
<feature type="compositionally biased region" description="Polar residues" evidence="1">
    <location>
        <begin position="48"/>
        <end position="60"/>
    </location>
</feature>
<keyword evidence="3" id="KW-1185">Reference proteome</keyword>
<dbReference type="Pfam" id="PF03564">
    <property type="entry name" value="DUF1759"/>
    <property type="match status" value="1"/>
</dbReference>
<evidence type="ECO:0000256" key="1">
    <source>
        <dbReference type="SAM" id="MobiDB-lite"/>
    </source>
</evidence>
<feature type="region of interest" description="Disordered" evidence="1">
    <location>
        <begin position="48"/>
        <end position="79"/>
    </location>
</feature>
<sequence length="246" mass="27894">MRRVWCWSCQKRRKKWRSINKLLPSARQSLCPLHSLVPKLGTRLTSCTEDGLPATQQRNSPSRHYKAHHVPYQSSTSGESFSSPSASILDDLQNKNVTLADFNVRIADLIIDDAKYDEELTAALLYHKIRNMMSCVRYLLNSASMLAESTAPVIATAIEPQKVSAQGSSRSPLRVALPKLQVPVFSGELREWQGFWEHFEATIHNRELSYIEKFAYLRSYVTGPAKRVIGDVRLEQANYMTAVQVL</sequence>
<organism evidence="2 3">
    <name type="scientific">Rhipicephalus microplus</name>
    <name type="common">Cattle tick</name>
    <name type="synonym">Boophilus microplus</name>
    <dbReference type="NCBI Taxonomy" id="6941"/>
    <lineage>
        <taxon>Eukaryota</taxon>
        <taxon>Metazoa</taxon>
        <taxon>Ecdysozoa</taxon>
        <taxon>Arthropoda</taxon>
        <taxon>Chelicerata</taxon>
        <taxon>Arachnida</taxon>
        <taxon>Acari</taxon>
        <taxon>Parasitiformes</taxon>
        <taxon>Ixodida</taxon>
        <taxon>Ixodoidea</taxon>
        <taxon>Ixodidae</taxon>
        <taxon>Rhipicephalinae</taxon>
        <taxon>Rhipicephalus</taxon>
        <taxon>Boophilus</taxon>
    </lineage>
</organism>
<proteinExistence type="predicted"/>